<evidence type="ECO:0000313" key="3">
    <source>
        <dbReference type="EMBL" id="KPP60873.1"/>
    </source>
</evidence>
<dbReference type="Proteomes" id="UP000034805">
    <property type="component" value="Unassembled WGS sequence"/>
</dbReference>
<proteinExistence type="predicted"/>
<dbReference type="GO" id="GO:0000722">
    <property type="term" value="P:telomere maintenance via recombination"/>
    <property type="evidence" value="ECO:0007669"/>
    <property type="project" value="TreeGrafter"/>
</dbReference>
<organism evidence="3 4">
    <name type="scientific">Scleropages formosus</name>
    <name type="common">Asian bonytongue</name>
    <name type="synonym">Osteoglossum formosum</name>
    <dbReference type="NCBI Taxonomy" id="113540"/>
    <lineage>
        <taxon>Eukaryota</taxon>
        <taxon>Metazoa</taxon>
        <taxon>Chordata</taxon>
        <taxon>Craniata</taxon>
        <taxon>Vertebrata</taxon>
        <taxon>Euteleostomi</taxon>
        <taxon>Actinopterygii</taxon>
        <taxon>Neopterygii</taxon>
        <taxon>Teleostei</taxon>
        <taxon>Osteoglossocephala</taxon>
        <taxon>Osteoglossomorpha</taxon>
        <taxon>Osteoglossiformes</taxon>
        <taxon>Osteoglossidae</taxon>
        <taxon>Scleropages</taxon>
    </lineage>
</organism>
<dbReference type="PANTHER" id="PTHR18867:SF12">
    <property type="entry name" value="DNA REPAIR PROTEIN RAD50"/>
    <property type="match status" value="1"/>
</dbReference>
<feature type="compositionally biased region" description="Basic and acidic residues" evidence="2">
    <location>
        <begin position="760"/>
        <end position="782"/>
    </location>
</feature>
<feature type="coiled-coil region" evidence="1">
    <location>
        <begin position="173"/>
        <end position="214"/>
    </location>
</feature>
<dbReference type="GO" id="GO:0030870">
    <property type="term" value="C:Mre11 complex"/>
    <property type="evidence" value="ECO:0007669"/>
    <property type="project" value="TreeGrafter"/>
</dbReference>
<feature type="region of interest" description="Disordered" evidence="2">
    <location>
        <begin position="393"/>
        <end position="418"/>
    </location>
</feature>
<feature type="coiled-coil region" evidence="1">
    <location>
        <begin position="6"/>
        <end position="144"/>
    </location>
</feature>
<comment type="caution">
    <text evidence="3">The sequence shown here is derived from an EMBL/GenBank/DDBJ whole genome shotgun (WGS) entry which is preliminary data.</text>
</comment>
<evidence type="ECO:0008006" key="5">
    <source>
        <dbReference type="Google" id="ProtNLM"/>
    </source>
</evidence>
<feature type="region of interest" description="Disordered" evidence="2">
    <location>
        <begin position="760"/>
        <end position="793"/>
    </location>
</feature>
<feature type="region of interest" description="Disordered" evidence="2">
    <location>
        <begin position="530"/>
        <end position="568"/>
    </location>
</feature>
<dbReference type="GO" id="GO:0051880">
    <property type="term" value="F:G-quadruplex DNA binding"/>
    <property type="evidence" value="ECO:0007669"/>
    <property type="project" value="TreeGrafter"/>
</dbReference>
<reference evidence="3 4" key="1">
    <citation type="submission" date="2015-08" db="EMBL/GenBank/DDBJ databases">
        <title>The genome of the Asian arowana (Scleropages formosus).</title>
        <authorList>
            <person name="Tan M.H."/>
            <person name="Gan H.M."/>
            <person name="Croft L.J."/>
            <person name="Austin C.M."/>
        </authorList>
    </citation>
    <scope>NUCLEOTIDE SEQUENCE [LARGE SCALE GENOMIC DNA]</scope>
    <source>
        <strain evidence="3">Aro1</strain>
    </source>
</reference>
<dbReference type="GO" id="GO:0043047">
    <property type="term" value="F:single-stranded telomeric DNA binding"/>
    <property type="evidence" value="ECO:0007669"/>
    <property type="project" value="TreeGrafter"/>
</dbReference>
<dbReference type="AlphaFoldDB" id="A0A0N8JWG5"/>
<keyword evidence="1" id="KW-0175">Coiled coil</keyword>
<dbReference type="GO" id="GO:0000794">
    <property type="term" value="C:condensed nuclear chromosome"/>
    <property type="evidence" value="ECO:0007669"/>
    <property type="project" value="TreeGrafter"/>
</dbReference>
<gene>
    <name evidence="3" type="ORF">Z043_121088</name>
</gene>
<dbReference type="GO" id="GO:0006302">
    <property type="term" value="P:double-strand break repair"/>
    <property type="evidence" value="ECO:0007669"/>
    <property type="project" value="TreeGrafter"/>
</dbReference>
<feature type="compositionally biased region" description="Basic and acidic residues" evidence="2">
    <location>
        <begin position="396"/>
        <end position="411"/>
    </location>
</feature>
<evidence type="ECO:0000313" key="4">
    <source>
        <dbReference type="Proteomes" id="UP000034805"/>
    </source>
</evidence>
<evidence type="ECO:0000256" key="2">
    <source>
        <dbReference type="SAM" id="MobiDB-lite"/>
    </source>
</evidence>
<dbReference type="GO" id="GO:0007004">
    <property type="term" value="P:telomere maintenance via telomerase"/>
    <property type="evidence" value="ECO:0007669"/>
    <property type="project" value="TreeGrafter"/>
</dbReference>
<protein>
    <recommendedName>
        <fullName evidence="5">Centriolin-like</fullName>
    </recommendedName>
</protein>
<dbReference type="PANTHER" id="PTHR18867">
    <property type="entry name" value="RAD50"/>
    <property type="match status" value="1"/>
</dbReference>
<dbReference type="GO" id="GO:0003691">
    <property type="term" value="F:double-stranded telomeric DNA binding"/>
    <property type="evidence" value="ECO:0007669"/>
    <property type="project" value="TreeGrafter"/>
</dbReference>
<feature type="coiled-coil region" evidence="1">
    <location>
        <begin position="642"/>
        <end position="700"/>
    </location>
</feature>
<name>A0A0N8JWG5_SCLFO</name>
<sequence length="855" mass="97574">MLSKRHHELEARLDHMLSRIAKETEEIKDLEQQLTDGQIAANEALKRDLEGIIAGLQEYLEGVKGQAFRAETECRQLQREKEALQRHLQDSEEQRNQLEMIIMDAEGDKEGQISAYKAKLEAQLQEHNAEVERLKEELGRMRRFSQNEQGVLQAELEKERHGRENALAQVELAVEKDKERQELQDQLRMLREENGSLRRQIHTLQRQLKEARATSLCPQEVTHHLEELIRSIASGAGEIRLSREEGALGPSLRRLQAELGSVVSAALADREEAASLREQLQQAQEEHKAAKAKVAEKRKSEMKILREELQEAQELQTLAQQRVQEAEEERDRLYAELEARDRKGSEDCRTQQQLQSLDKELRDLKRSVAAADKVAALQLSDAKDQLYSMHGTVRKINKERSEDAEELEKSRKQAAAAAQALAEAEAEIQHLQRLLRDRELQEHQADGSDQQQQELERLHQALSRQQAQTKRLWEQLTQAQQDKIGNLDELIRETEALKNSLAQQTSFMSTLQEPHGGRGCWYYVPSPPNPPSVGSHGTQDSGLGLQYPPSPNRGQRGRTERGQPAAPPARGYWLYCPPHHGHSGTSRRAVYAPPAVGLSVSPGTVVCGPPPTGAPLVFGPPPSSLMVPLVHTGVLLCNMPGHQQMEKELRTLQEQARELRRKQRSEERVGANVQRLIEQRTDLEQEVQELRRAVSRLSFRREALQGDLTSLVGELELEKSLWQHEEVLEEVQCVEKTLMHRRAELREADRLLMEAESELKDAREKTRQTLQRHTEAQKHLEDTERELEEMEARAQDTATQLVQASQTLRAVQGELQVLQRHREEQEQTLLDMKDMVSSQDMKFQDLCSQVNQATE</sequence>
<dbReference type="EMBL" id="JARO02010211">
    <property type="protein sequence ID" value="KPP60873.1"/>
    <property type="molecule type" value="Genomic_DNA"/>
</dbReference>
<feature type="non-terminal residue" evidence="3">
    <location>
        <position position="855"/>
    </location>
</feature>
<evidence type="ECO:0000256" key="1">
    <source>
        <dbReference type="SAM" id="Coils"/>
    </source>
</evidence>
<accession>A0A0N8JWG5</accession>
<dbReference type="GO" id="GO:0070192">
    <property type="term" value="P:chromosome organization involved in meiotic cell cycle"/>
    <property type="evidence" value="ECO:0007669"/>
    <property type="project" value="TreeGrafter"/>
</dbReference>